<keyword evidence="3 6" id="KW-0133">Cell shape</keyword>
<dbReference type="HAMAP" id="MF_00867">
    <property type="entry name" value="KhpB"/>
    <property type="match status" value="1"/>
</dbReference>
<evidence type="ECO:0000256" key="6">
    <source>
        <dbReference type="HAMAP-Rule" id="MF_00867"/>
    </source>
</evidence>
<dbReference type="GO" id="GO:0003723">
    <property type="term" value="F:RNA binding"/>
    <property type="evidence" value="ECO:0007669"/>
    <property type="project" value="UniProtKB-UniRule"/>
</dbReference>
<dbReference type="InterPro" id="IPR038247">
    <property type="entry name" value="Jag_N_dom_sf"/>
</dbReference>
<evidence type="ECO:0000256" key="1">
    <source>
        <dbReference type="ARBA" id="ARBA00022490"/>
    </source>
</evidence>
<dbReference type="InterPro" id="IPR034079">
    <property type="entry name" value="R3H_KhpB"/>
</dbReference>
<sequence>MKKARMKGKSVDEAVESALAVLGAKKEEATIKVICEGKSGMLGVIGGQEAEVEVMVAGELKDDAKQILQEILDHMKFLSMVETNESEDGVKLNIKGEDMGRIIGKEGATLMSLEILLRAMLGRMKNESVRISVDAGEYKDKRKTALERLACDAADEVSKTGIEKALPPMNPADRRIIHMVLKERKDVSTISRGEGRDRRLVINPQ</sequence>
<evidence type="ECO:0000313" key="9">
    <source>
        <dbReference type="Proteomes" id="UP000177309"/>
    </source>
</evidence>
<feature type="domain" description="R3H" evidence="7">
    <location>
        <begin position="140"/>
        <end position="205"/>
    </location>
</feature>
<dbReference type="InterPro" id="IPR032782">
    <property type="entry name" value="KhpB_N"/>
</dbReference>
<dbReference type="Proteomes" id="UP000177309">
    <property type="component" value="Unassembled WGS sequence"/>
</dbReference>
<comment type="caution">
    <text evidence="8">The sequence shown here is derived from an EMBL/GenBank/DDBJ whole genome shotgun (WGS) entry which is preliminary data.</text>
</comment>
<comment type="function">
    <text evidence="6">A probable RNA chaperone. Forms a complex with KhpA which binds to cellular RNA and controls its expression. Plays a role in peptidoglycan (PG) homeostasis and cell length regulation.</text>
</comment>
<dbReference type="Pfam" id="PF13083">
    <property type="entry name" value="KH_KhpA-B"/>
    <property type="match status" value="1"/>
</dbReference>
<evidence type="ECO:0000256" key="4">
    <source>
        <dbReference type="ARBA" id="ARBA00023186"/>
    </source>
</evidence>
<dbReference type="PROSITE" id="PS51061">
    <property type="entry name" value="R3H"/>
    <property type="match status" value="1"/>
</dbReference>
<dbReference type="Gene3D" id="3.30.300.20">
    <property type="match status" value="1"/>
</dbReference>
<name>A0A1F4TJC0_UNCSA</name>
<evidence type="ECO:0000313" key="8">
    <source>
        <dbReference type="EMBL" id="OGC32796.1"/>
    </source>
</evidence>
<organism evidence="8 9">
    <name type="scientific">candidate division WOR-1 bacterium RIFOXYC2_FULL_41_25</name>
    <dbReference type="NCBI Taxonomy" id="1802586"/>
    <lineage>
        <taxon>Bacteria</taxon>
        <taxon>Bacillati</taxon>
        <taxon>Saganbacteria</taxon>
    </lineage>
</organism>
<comment type="subcellular location">
    <subcellularLocation>
        <location evidence="6">Cytoplasm</location>
    </subcellularLocation>
</comment>
<dbReference type="GO" id="GO:0005737">
    <property type="term" value="C:cytoplasm"/>
    <property type="evidence" value="ECO:0007669"/>
    <property type="project" value="UniProtKB-SubCell"/>
</dbReference>
<dbReference type="PANTHER" id="PTHR35800">
    <property type="entry name" value="PROTEIN JAG"/>
    <property type="match status" value="1"/>
</dbReference>
<evidence type="ECO:0000256" key="2">
    <source>
        <dbReference type="ARBA" id="ARBA00022884"/>
    </source>
</evidence>
<keyword evidence="5 6" id="KW-0961">Cell wall biogenesis/degradation</keyword>
<dbReference type="SMART" id="SM00393">
    <property type="entry name" value="R3H"/>
    <property type="match status" value="1"/>
</dbReference>
<dbReference type="CDD" id="cd02414">
    <property type="entry name" value="KH-II_Jag"/>
    <property type="match status" value="1"/>
</dbReference>
<dbReference type="Gene3D" id="3.30.30.80">
    <property type="entry name" value="probable RNA-binding protein from clostridium symbiosum atcc 14940"/>
    <property type="match status" value="1"/>
</dbReference>
<dbReference type="InterPro" id="IPR039247">
    <property type="entry name" value="KhpB"/>
</dbReference>
<reference evidence="8 9" key="1">
    <citation type="journal article" date="2016" name="Nat. Commun.">
        <title>Thousands of microbial genomes shed light on interconnected biogeochemical processes in an aquifer system.</title>
        <authorList>
            <person name="Anantharaman K."/>
            <person name="Brown C.T."/>
            <person name="Hug L.A."/>
            <person name="Sharon I."/>
            <person name="Castelle C.J."/>
            <person name="Probst A.J."/>
            <person name="Thomas B.C."/>
            <person name="Singh A."/>
            <person name="Wilkins M.J."/>
            <person name="Karaoz U."/>
            <person name="Brodie E.L."/>
            <person name="Williams K.H."/>
            <person name="Hubbard S.S."/>
            <person name="Banfield J.F."/>
        </authorList>
    </citation>
    <scope>NUCLEOTIDE SEQUENCE [LARGE SCALE GENOMIC DNA]</scope>
</reference>
<dbReference type="InterPro" id="IPR038008">
    <property type="entry name" value="Jag_KH"/>
</dbReference>
<evidence type="ECO:0000256" key="5">
    <source>
        <dbReference type="ARBA" id="ARBA00023316"/>
    </source>
</evidence>
<protein>
    <recommendedName>
        <fullName evidence="6">RNA-binding protein KhpB</fullName>
    </recommendedName>
    <alternativeName>
        <fullName evidence="6">RNA-binding protein EloR</fullName>
    </alternativeName>
</protein>
<dbReference type="GO" id="GO:0009252">
    <property type="term" value="P:peptidoglycan biosynthetic process"/>
    <property type="evidence" value="ECO:0007669"/>
    <property type="project" value="UniProtKB-UniRule"/>
</dbReference>
<dbReference type="EMBL" id="MEUI01000045">
    <property type="protein sequence ID" value="OGC32796.1"/>
    <property type="molecule type" value="Genomic_DNA"/>
</dbReference>
<dbReference type="Pfam" id="PF01424">
    <property type="entry name" value="R3H"/>
    <property type="match status" value="1"/>
</dbReference>
<dbReference type="NCBIfam" id="NF041568">
    <property type="entry name" value="Jag_EloR"/>
    <property type="match status" value="1"/>
</dbReference>
<dbReference type="PANTHER" id="PTHR35800:SF1">
    <property type="entry name" value="RNA-BINDING PROTEIN KHPB"/>
    <property type="match status" value="1"/>
</dbReference>
<dbReference type="InterPro" id="IPR036867">
    <property type="entry name" value="R3H_dom_sf"/>
</dbReference>
<comment type="subunit">
    <text evidence="6">Forms a complex with KhpA.</text>
</comment>
<comment type="similarity">
    <text evidence="6">Belongs to the KhpB RNA-binding protein family.</text>
</comment>
<dbReference type="InterPro" id="IPR001374">
    <property type="entry name" value="R3H_dom"/>
</dbReference>
<dbReference type="AlphaFoldDB" id="A0A1F4TJC0"/>
<dbReference type="GO" id="GO:0071555">
    <property type="term" value="P:cell wall organization"/>
    <property type="evidence" value="ECO:0007669"/>
    <property type="project" value="UniProtKB-KW"/>
</dbReference>
<dbReference type="Gene3D" id="3.30.1370.50">
    <property type="entry name" value="R3H-like domain"/>
    <property type="match status" value="1"/>
</dbReference>
<dbReference type="SMART" id="SM01245">
    <property type="entry name" value="Jag_N"/>
    <property type="match status" value="1"/>
</dbReference>
<accession>A0A1F4TJC0</accession>
<keyword evidence="1 6" id="KW-0963">Cytoplasm</keyword>
<dbReference type="InterPro" id="IPR015946">
    <property type="entry name" value="KH_dom-like_a/b"/>
</dbReference>
<comment type="domain">
    <text evidence="6">Has an N-terminal Jag-N domain and 2 RNA-binding domains (KH and R3H).</text>
</comment>
<proteinExistence type="inferred from homology"/>
<feature type="region of interest" description="Jag_N domain" evidence="6">
    <location>
        <begin position="5"/>
        <end position="55"/>
    </location>
</feature>
<dbReference type="SUPFAM" id="SSF82708">
    <property type="entry name" value="R3H domain"/>
    <property type="match status" value="1"/>
</dbReference>
<evidence type="ECO:0000259" key="7">
    <source>
        <dbReference type="PROSITE" id="PS51061"/>
    </source>
</evidence>
<gene>
    <name evidence="6" type="primary">khpB</name>
    <name evidence="6" type="synonym">eloR</name>
    <name evidence="8" type="ORF">A2462_07145</name>
</gene>
<evidence type="ECO:0000256" key="3">
    <source>
        <dbReference type="ARBA" id="ARBA00022960"/>
    </source>
</evidence>
<dbReference type="Pfam" id="PF14804">
    <property type="entry name" value="Jag_N"/>
    <property type="match status" value="1"/>
</dbReference>
<keyword evidence="4 6" id="KW-0143">Chaperone</keyword>
<dbReference type="GO" id="GO:0008360">
    <property type="term" value="P:regulation of cell shape"/>
    <property type="evidence" value="ECO:0007669"/>
    <property type="project" value="UniProtKB-KW"/>
</dbReference>
<keyword evidence="2 6" id="KW-0694">RNA-binding</keyword>
<dbReference type="CDD" id="cd02644">
    <property type="entry name" value="R3H_jag"/>
    <property type="match status" value="1"/>
</dbReference>